<sequence length="421" mass="45693">MFAQHFSINNLPYGIISIQGSADRIIATRLEDYVYSIPALLERGLLGSVPASTTNAIVKQHDLNAFAALPKSEQQYFRSLLTMFFASHQTQPTSVPEAAHHVDSVCVHLPVHISGFTDFSCSKDHLMNAARAMGFPPNLPPGFLHFPTAYDGRASSIYVSGTEVFRPTGTFQDSQDGSIVFGPTKALDYELEMACIIGRPPEPSLQRQEFVLDLGRGIPASRAEEHIFGVVLLNDWSARDIQRLEMPPLGPFNGKNFATTISPWVVTLEALEPFKLQLPERDVPVPPHLDTKDQKVGYDITCMAELLSPNTGETNGTSTTLCESNTNRFYWSFAHLIAHQTAGGCKLATGDILATGTISGPAKTQHGCLMELTKGGKEAFTLQGGSERIYLQDGDTVRLSAFAGSADDGVGFGECLGVIRS</sequence>
<dbReference type="Pfam" id="PF01557">
    <property type="entry name" value="FAA_hydrolase"/>
    <property type="match status" value="1"/>
</dbReference>
<evidence type="ECO:0000313" key="17">
    <source>
        <dbReference type="Proteomes" id="UP000053789"/>
    </source>
</evidence>
<gene>
    <name evidence="16" type="ORF">Z519_10300</name>
</gene>
<dbReference type="InterPro" id="IPR036663">
    <property type="entry name" value="Fumarylacetoacetase_C_sf"/>
</dbReference>
<dbReference type="InterPro" id="IPR011234">
    <property type="entry name" value="Fumarylacetoacetase-like_C"/>
</dbReference>
<dbReference type="RefSeq" id="XP_016615485.1">
    <property type="nucleotide sequence ID" value="XM_016768017.1"/>
</dbReference>
<name>A0A0D2EFF9_CLAB1</name>
<reference evidence="16" key="1">
    <citation type="submission" date="2015-01" db="EMBL/GenBank/DDBJ databases">
        <title>The Genome Sequence of Cladophialophora bantiana CBS 173.52.</title>
        <authorList>
            <consortium name="The Broad Institute Genomics Platform"/>
            <person name="Cuomo C."/>
            <person name="de Hoog S."/>
            <person name="Gorbushina A."/>
            <person name="Stielow B."/>
            <person name="Teixiera M."/>
            <person name="Abouelleil A."/>
            <person name="Chapman S.B."/>
            <person name="Priest M."/>
            <person name="Young S.K."/>
            <person name="Wortman J."/>
            <person name="Nusbaum C."/>
            <person name="Birren B."/>
        </authorList>
    </citation>
    <scope>NUCLEOTIDE SEQUENCE [LARGE SCALE GENOMIC DNA]</scope>
    <source>
        <strain evidence="16">CBS 173.52</strain>
    </source>
</reference>
<protein>
    <recommendedName>
        <fullName evidence="3 13">Fumarylacetoacetase</fullName>
        <ecNumber evidence="3 13">3.7.1.2</ecNumber>
    </recommendedName>
    <alternativeName>
        <fullName evidence="13">Fumarylacetoacetate hydrolase</fullName>
    </alternativeName>
</protein>
<feature type="binding site" evidence="11">
    <location>
        <position position="242"/>
    </location>
    <ligand>
        <name>substrate</name>
    </ligand>
</feature>
<dbReference type="GO" id="GO:0006572">
    <property type="term" value="P:L-tyrosine catabolic process"/>
    <property type="evidence" value="ECO:0007669"/>
    <property type="project" value="UniProtKB-UniRule"/>
</dbReference>
<feature type="domain" description="Fumarylacetoacetase N-terminal" evidence="15">
    <location>
        <begin position="9"/>
        <end position="110"/>
    </location>
</feature>
<evidence type="ECO:0000256" key="8">
    <source>
        <dbReference type="ARBA" id="ARBA00022878"/>
    </source>
</evidence>
<dbReference type="HOGENOM" id="CLU_026207_2_0_1"/>
<keyword evidence="7 12" id="KW-0460">Magnesium</keyword>
<dbReference type="GO" id="GO:0046872">
    <property type="term" value="F:metal ion binding"/>
    <property type="evidence" value="ECO:0007669"/>
    <property type="project" value="UniProtKB-UniRule"/>
</dbReference>
<evidence type="ECO:0000256" key="5">
    <source>
        <dbReference type="ARBA" id="ARBA00022801"/>
    </source>
</evidence>
<evidence type="ECO:0000256" key="12">
    <source>
        <dbReference type="PIRSR" id="PIRSR605959-3"/>
    </source>
</evidence>
<feature type="domain" description="Fumarylacetoacetase-like C-terminal" evidence="14">
    <location>
        <begin position="117"/>
        <end position="408"/>
    </location>
</feature>
<dbReference type="SUPFAM" id="SSF63433">
    <property type="entry name" value="Fumarylacetoacetate hydrolase, FAH, N-terminal domain"/>
    <property type="match status" value="1"/>
</dbReference>
<evidence type="ECO:0000256" key="2">
    <source>
        <dbReference type="ARBA" id="ARBA00010211"/>
    </source>
</evidence>
<feature type="binding site" evidence="12">
    <location>
        <position position="235"/>
    </location>
    <ligand>
        <name>Mg(2+)</name>
        <dbReference type="ChEBI" id="CHEBI:18420"/>
    </ligand>
</feature>
<dbReference type="GO" id="GO:0006559">
    <property type="term" value="P:L-phenylalanine catabolic process"/>
    <property type="evidence" value="ECO:0007669"/>
    <property type="project" value="UniProtKB-UniRule"/>
</dbReference>
<evidence type="ECO:0000259" key="15">
    <source>
        <dbReference type="Pfam" id="PF09298"/>
    </source>
</evidence>
<dbReference type="InterPro" id="IPR005959">
    <property type="entry name" value="Fumarylacetoacetase"/>
</dbReference>
<evidence type="ECO:0000256" key="11">
    <source>
        <dbReference type="PIRSR" id="PIRSR605959-2"/>
    </source>
</evidence>
<proteinExistence type="inferred from homology"/>
<feature type="binding site" evidence="12">
    <location>
        <position position="192"/>
    </location>
    <ligand>
        <name>Ca(2+)</name>
        <dbReference type="ChEBI" id="CHEBI:29108"/>
    </ligand>
</feature>
<evidence type="ECO:0000256" key="9">
    <source>
        <dbReference type="ARBA" id="ARBA00023232"/>
    </source>
</evidence>
<dbReference type="GO" id="GO:1902000">
    <property type="term" value="P:homogentisate catabolic process"/>
    <property type="evidence" value="ECO:0007669"/>
    <property type="project" value="TreeGrafter"/>
</dbReference>
<evidence type="ECO:0000256" key="13">
    <source>
        <dbReference type="RuleBase" id="RU366008"/>
    </source>
</evidence>
<feature type="binding site" evidence="12">
    <location>
        <position position="235"/>
    </location>
    <ligand>
        <name>Ca(2+)</name>
        <dbReference type="ChEBI" id="CHEBI:29108"/>
    </ligand>
</feature>
<dbReference type="VEuPathDB" id="FungiDB:Z519_10300"/>
<feature type="binding site" evidence="12">
    <location>
        <position position="259"/>
    </location>
    <ligand>
        <name>Mg(2+)</name>
        <dbReference type="ChEBI" id="CHEBI:18420"/>
    </ligand>
</feature>
<dbReference type="Gene3D" id="3.90.850.10">
    <property type="entry name" value="Fumarylacetoacetase-like, C-terminal domain"/>
    <property type="match status" value="1"/>
</dbReference>
<comment type="catalytic activity">
    <reaction evidence="13">
        <text>4-fumarylacetoacetate + H2O = acetoacetate + fumarate + H(+)</text>
        <dbReference type="Rhea" id="RHEA:10244"/>
        <dbReference type="ChEBI" id="CHEBI:13705"/>
        <dbReference type="ChEBI" id="CHEBI:15377"/>
        <dbReference type="ChEBI" id="CHEBI:15378"/>
        <dbReference type="ChEBI" id="CHEBI:18034"/>
        <dbReference type="ChEBI" id="CHEBI:29806"/>
        <dbReference type="EC" id="3.7.1.2"/>
    </reaction>
</comment>
<feature type="binding site" evidence="11">
    <location>
        <position position="357"/>
    </location>
    <ligand>
        <name>substrate</name>
    </ligand>
</feature>
<evidence type="ECO:0000256" key="7">
    <source>
        <dbReference type="ARBA" id="ARBA00022842"/>
    </source>
</evidence>
<feature type="binding site" evidence="12">
    <location>
        <position position="190"/>
    </location>
    <ligand>
        <name>Ca(2+)</name>
        <dbReference type="ChEBI" id="CHEBI:29108"/>
    </ligand>
</feature>
<feature type="active site" description="Proton acceptor" evidence="10">
    <location>
        <position position="125"/>
    </location>
</feature>
<dbReference type="SUPFAM" id="SSF56529">
    <property type="entry name" value="FAH"/>
    <property type="match status" value="1"/>
</dbReference>
<evidence type="ECO:0000256" key="10">
    <source>
        <dbReference type="PIRSR" id="PIRSR605959-1"/>
    </source>
</evidence>
<keyword evidence="4 12" id="KW-0479">Metal-binding</keyword>
<dbReference type="AlphaFoldDB" id="A0A0D2EFF9"/>
<comment type="cofactor">
    <cofactor evidence="13">
        <name>Mg(2+)</name>
        <dbReference type="ChEBI" id="CHEBI:18420"/>
    </cofactor>
    <cofactor evidence="13">
        <name>Ca(2+)</name>
        <dbReference type="ChEBI" id="CHEBI:29108"/>
    </cofactor>
</comment>
<evidence type="ECO:0000256" key="1">
    <source>
        <dbReference type="ARBA" id="ARBA00004782"/>
    </source>
</evidence>
<dbReference type="GeneID" id="27703228"/>
<comment type="pathway">
    <text evidence="1 13">Amino-acid degradation; L-phenylalanine degradation; acetoacetate and fumarate from L-phenylalanine: step 6/6.</text>
</comment>
<dbReference type="EMBL" id="KN846997">
    <property type="protein sequence ID" value="KIW88816.1"/>
    <property type="molecule type" value="Genomic_DNA"/>
</dbReference>
<evidence type="ECO:0000256" key="3">
    <source>
        <dbReference type="ARBA" id="ARBA00012094"/>
    </source>
</evidence>
<comment type="similarity">
    <text evidence="2 13">Belongs to the FAH family.</text>
</comment>
<organism evidence="16 17">
    <name type="scientific">Cladophialophora bantiana (strain ATCC 10958 / CBS 173.52 / CDC B-1940 / NIH 8579)</name>
    <name type="common">Xylohypha bantiana</name>
    <dbReference type="NCBI Taxonomy" id="1442370"/>
    <lineage>
        <taxon>Eukaryota</taxon>
        <taxon>Fungi</taxon>
        <taxon>Dikarya</taxon>
        <taxon>Ascomycota</taxon>
        <taxon>Pezizomycotina</taxon>
        <taxon>Eurotiomycetes</taxon>
        <taxon>Chaetothyriomycetidae</taxon>
        <taxon>Chaetothyriales</taxon>
        <taxon>Herpotrichiellaceae</taxon>
        <taxon>Cladophialophora</taxon>
    </lineage>
</organism>
<evidence type="ECO:0000256" key="6">
    <source>
        <dbReference type="ARBA" id="ARBA00022837"/>
    </source>
</evidence>
<evidence type="ECO:0000256" key="4">
    <source>
        <dbReference type="ARBA" id="ARBA00022723"/>
    </source>
</evidence>
<dbReference type="PANTHER" id="PTHR43069">
    <property type="entry name" value="FUMARYLACETOACETASE"/>
    <property type="match status" value="1"/>
</dbReference>
<dbReference type="InterPro" id="IPR015377">
    <property type="entry name" value="Fumarylacetoacetase_N"/>
</dbReference>
<feature type="binding site" evidence="12">
    <location>
        <position position="118"/>
    </location>
    <ligand>
        <name>Ca(2+)</name>
        <dbReference type="ChEBI" id="CHEBI:29108"/>
    </ligand>
</feature>
<dbReference type="OrthoDB" id="9971669at2759"/>
<keyword evidence="8 13" id="KW-0828">Tyrosine catabolism</keyword>
<dbReference type="Proteomes" id="UP000053789">
    <property type="component" value="Unassembled WGS sequence"/>
</dbReference>
<feature type="binding site" evidence="12">
    <location>
        <position position="255"/>
    </location>
    <ligand>
        <name>Mg(2+)</name>
        <dbReference type="ChEBI" id="CHEBI:18420"/>
    </ligand>
</feature>
<keyword evidence="5 13" id="KW-0378">Hydrolase</keyword>
<keyword evidence="9 13" id="KW-0585">Phenylalanine catabolism</keyword>
<dbReference type="UniPathway" id="UPA00139">
    <property type="reaction ID" value="UER00341"/>
</dbReference>
<dbReference type="Pfam" id="PF09298">
    <property type="entry name" value="FAA_hydrolase_N"/>
    <property type="match status" value="1"/>
</dbReference>
<evidence type="ECO:0000313" key="16">
    <source>
        <dbReference type="EMBL" id="KIW88816.1"/>
    </source>
</evidence>
<keyword evidence="6 12" id="KW-0106">Calcium</keyword>
<dbReference type="InterPro" id="IPR036462">
    <property type="entry name" value="Fumarylacetoacetase_N_sf"/>
</dbReference>
<dbReference type="Gene3D" id="2.30.30.230">
    <property type="entry name" value="Fumarylacetoacetase, N-terminal domain"/>
    <property type="match status" value="1"/>
</dbReference>
<dbReference type="GO" id="GO:0004334">
    <property type="term" value="F:fumarylacetoacetase activity"/>
    <property type="evidence" value="ECO:0007669"/>
    <property type="project" value="UniProtKB-UniRule"/>
</dbReference>
<accession>A0A0D2EFF9</accession>
<keyword evidence="17" id="KW-1185">Reference proteome</keyword>
<dbReference type="PANTHER" id="PTHR43069:SF5">
    <property type="entry name" value="FUMARYLACETOACETASE"/>
    <property type="match status" value="1"/>
</dbReference>
<evidence type="ECO:0000259" key="14">
    <source>
        <dbReference type="Pfam" id="PF01557"/>
    </source>
</evidence>
<dbReference type="EC" id="3.7.1.2" evidence="3 13"/>